<reference evidence="2" key="1">
    <citation type="submission" date="2022-08" db="UniProtKB">
        <authorList>
            <consortium name="EnsemblMetazoa"/>
        </authorList>
    </citation>
    <scope>IDENTIFICATION</scope>
    <source>
        <strain evidence="2">Dongola</strain>
    </source>
</reference>
<dbReference type="Proteomes" id="UP000075840">
    <property type="component" value="Unassembled WGS sequence"/>
</dbReference>
<dbReference type="VEuPathDB" id="VectorBase:AARA006595"/>
<evidence type="ECO:0000313" key="3">
    <source>
        <dbReference type="Proteomes" id="UP000075840"/>
    </source>
</evidence>
<organism evidence="2 3">
    <name type="scientific">Anopheles arabiensis</name>
    <name type="common">Mosquito</name>
    <dbReference type="NCBI Taxonomy" id="7173"/>
    <lineage>
        <taxon>Eukaryota</taxon>
        <taxon>Metazoa</taxon>
        <taxon>Ecdysozoa</taxon>
        <taxon>Arthropoda</taxon>
        <taxon>Hexapoda</taxon>
        <taxon>Insecta</taxon>
        <taxon>Pterygota</taxon>
        <taxon>Neoptera</taxon>
        <taxon>Endopterygota</taxon>
        <taxon>Diptera</taxon>
        <taxon>Nematocera</taxon>
        <taxon>Culicoidea</taxon>
        <taxon>Culicidae</taxon>
        <taxon>Anophelinae</taxon>
        <taxon>Anopheles</taxon>
    </lineage>
</organism>
<sequence length="170" mass="18951">MADLSHFQRSSPLRTPIRGAKLKKQPKLMKQHTTDVPPLARHLLRSLNNDRRNSLSRATRLSIGHTVRRDSCLLDQSCMHQFDDSFALNADCAQPLTPRKSPQLLRRGSLTRLGKKSSRQTAGQVTMTGLSSVISGGIASSRKKFLGVRKRVMKLLPRRPTLGYSKLGVV</sequence>
<evidence type="ECO:0000313" key="2">
    <source>
        <dbReference type="EnsemblMetazoa" id="AARA006595-PA"/>
    </source>
</evidence>
<dbReference type="EnsemblMetazoa" id="AARA006595-RA">
    <property type="protein sequence ID" value="AARA006595-PA"/>
    <property type="gene ID" value="AARA006595"/>
</dbReference>
<protein>
    <submittedName>
        <fullName evidence="2">Uncharacterized protein</fullName>
    </submittedName>
</protein>
<accession>A0A182HZ67</accession>
<feature type="region of interest" description="Disordered" evidence="1">
    <location>
        <begin position="1"/>
        <end position="34"/>
    </location>
</feature>
<evidence type="ECO:0000256" key="1">
    <source>
        <dbReference type="SAM" id="MobiDB-lite"/>
    </source>
</evidence>
<dbReference type="EMBL" id="APCN01005495">
    <property type="status" value="NOT_ANNOTATED_CDS"/>
    <property type="molecule type" value="Genomic_DNA"/>
</dbReference>
<proteinExistence type="predicted"/>
<keyword evidence="3" id="KW-1185">Reference proteome</keyword>
<name>A0A182HZ67_ANOAR</name>
<feature type="compositionally biased region" description="Basic residues" evidence="1">
    <location>
        <begin position="20"/>
        <end position="30"/>
    </location>
</feature>
<dbReference type="AlphaFoldDB" id="A0A182HZ67"/>